<keyword evidence="2" id="KW-0677">Repeat</keyword>
<dbReference type="PANTHER" id="PTHR19854:SF1">
    <property type="entry name" value="GUANINE NUCLEOTIDE-BINDING PROTEIN SUBUNIT BETA-LIKE PROTEIN 1"/>
    <property type="match status" value="1"/>
</dbReference>
<dbReference type="EMBL" id="MVGC01000602">
    <property type="protein sequence ID" value="RJE18200.1"/>
    <property type="molecule type" value="Genomic_DNA"/>
</dbReference>
<dbReference type="PROSITE" id="PS50082">
    <property type="entry name" value="WD_REPEATS_2"/>
    <property type="match status" value="1"/>
</dbReference>
<accession>A0A3A2Z693</accession>
<dbReference type="InterPro" id="IPR001680">
    <property type="entry name" value="WD40_rpt"/>
</dbReference>
<evidence type="ECO:0000256" key="7">
    <source>
        <dbReference type="PROSITE-ProRule" id="PRU00221"/>
    </source>
</evidence>
<keyword evidence="1 7" id="KW-0853">WD repeat</keyword>
<name>A0A3A2Z693_9EURO</name>
<feature type="region of interest" description="Disordered" evidence="8">
    <location>
        <begin position="243"/>
        <end position="319"/>
    </location>
</feature>
<evidence type="ECO:0000313" key="9">
    <source>
        <dbReference type="EMBL" id="RJE18200.1"/>
    </source>
</evidence>
<comment type="caution">
    <text evidence="9">The sequence shown here is derived from an EMBL/GenBank/DDBJ whole genome shotgun (WGS) entry which is preliminary data.</text>
</comment>
<evidence type="ECO:0000256" key="6">
    <source>
        <dbReference type="ARBA" id="ARBA00040563"/>
    </source>
</evidence>
<comment type="subunit">
    <text evidence="5">Component of the ASTRA chromatin remodeling machinery complex.</text>
</comment>
<organism evidence="9 10">
    <name type="scientific">Aspergillus sclerotialis</name>
    <dbReference type="NCBI Taxonomy" id="2070753"/>
    <lineage>
        <taxon>Eukaryota</taxon>
        <taxon>Fungi</taxon>
        <taxon>Dikarya</taxon>
        <taxon>Ascomycota</taxon>
        <taxon>Pezizomycotina</taxon>
        <taxon>Eurotiomycetes</taxon>
        <taxon>Eurotiomycetidae</taxon>
        <taxon>Eurotiales</taxon>
        <taxon>Aspergillaceae</taxon>
        <taxon>Aspergillus</taxon>
        <taxon>Aspergillus subgen. Polypaecilum</taxon>
    </lineage>
</organism>
<dbReference type="SUPFAM" id="SSF50978">
    <property type="entry name" value="WD40 repeat-like"/>
    <property type="match status" value="1"/>
</dbReference>
<dbReference type="Proteomes" id="UP000266188">
    <property type="component" value="Unassembled WGS sequence"/>
</dbReference>
<feature type="compositionally biased region" description="Acidic residues" evidence="8">
    <location>
        <begin position="288"/>
        <end position="302"/>
    </location>
</feature>
<dbReference type="Gene3D" id="2.130.10.10">
    <property type="entry name" value="YVTN repeat-like/Quinoprotein amine dehydrogenase"/>
    <property type="match status" value="2"/>
</dbReference>
<evidence type="ECO:0000256" key="3">
    <source>
        <dbReference type="ARBA" id="ARBA00037338"/>
    </source>
</evidence>
<dbReference type="PROSITE" id="PS00678">
    <property type="entry name" value="WD_REPEATS_1"/>
    <property type="match status" value="1"/>
</dbReference>
<keyword evidence="10" id="KW-1185">Reference proteome</keyword>
<evidence type="ECO:0000256" key="1">
    <source>
        <dbReference type="ARBA" id="ARBA00022574"/>
    </source>
</evidence>
<evidence type="ECO:0000256" key="5">
    <source>
        <dbReference type="ARBA" id="ARBA00038749"/>
    </source>
</evidence>
<dbReference type="InterPro" id="IPR015943">
    <property type="entry name" value="WD40/YVTN_repeat-like_dom_sf"/>
</dbReference>
<evidence type="ECO:0000256" key="4">
    <source>
        <dbReference type="ARBA" id="ARBA00037931"/>
    </source>
</evidence>
<feature type="region of interest" description="Disordered" evidence="8">
    <location>
        <begin position="153"/>
        <end position="184"/>
    </location>
</feature>
<dbReference type="Pfam" id="PF00400">
    <property type="entry name" value="WD40"/>
    <property type="match status" value="2"/>
</dbReference>
<dbReference type="OrthoDB" id="7668193at2759"/>
<dbReference type="SMART" id="SM00320">
    <property type="entry name" value="WD40"/>
    <property type="match status" value="5"/>
</dbReference>
<dbReference type="InterPro" id="IPR036322">
    <property type="entry name" value="WD40_repeat_dom_sf"/>
</dbReference>
<feature type="compositionally biased region" description="Basic and acidic residues" evidence="8">
    <location>
        <begin position="252"/>
        <end position="261"/>
    </location>
</feature>
<proteinExistence type="inferred from homology"/>
<evidence type="ECO:0000256" key="8">
    <source>
        <dbReference type="SAM" id="MobiDB-lite"/>
    </source>
</evidence>
<feature type="compositionally biased region" description="Acidic residues" evidence="8">
    <location>
        <begin position="263"/>
        <end position="276"/>
    </location>
</feature>
<dbReference type="STRING" id="2070753.A0A3A2Z693"/>
<comment type="similarity">
    <text evidence="4">Belongs to the WD repeat ASA1 family.</text>
</comment>
<reference evidence="10" key="1">
    <citation type="submission" date="2017-02" db="EMBL/GenBank/DDBJ databases">
        <authorList>
            <person name="Tafer H."/>
            <person name="Lopandic K."/>
        </authorList>
    </citation>
    <scope>NUCLEOTIDE SEQUENCE [LARGE SCALE GENOMIC DNA]</scope>
    <source>
        <strain evidence="10">CBS 366.77</strain>
    </source>
</reference>
<dbReference type="PANTHER" id="PTHR19854">
    <property type="entry name" value="TRANSDUCIN BETA-LIKE 3"/>
    <property type="match status" value="1"/>
</dbReference>
<feature type="repeat" description="WD" evidence="7">
    <location>
        <begin position="21"/>
        <end position="62"/>
    </location>
</feature>
<protein>
    <recommendedName>
        <fullName evidence="6">ASTRA-associated protein 1</fullName>
    </recommendedName>
</protein>
<dbReference type="InterPro" id="IPR019775">
    <property type="entry name" value="WD40_repeat_CS"/>
</dbReference>
<evidence type="ECO:0000256" key="2">
    <source>
        <dbReference type="ARBA" id="ARBA00022737"/>
    </source>
</evidence>
<dbReference type="PROSITE" id="PS50294">
    <property type="entry name" value="WD_REPEATS_REGION"/>
    <property type="match status" value="1"/>
</dbReference>
<comment type="function">
    <text evidence="3">Component of the ASTRA complex involved in chromatin remodeling.</text>
</comment>
<dbReference type="AlphaFoldDB" id="A0A3A2Z693"/>
<evidence type="ECO:0000313" key="10">
    <source>
        <dbReference type="Proteomes" id="UP000266188"/>
    </source>
</evidence>
<sequence length="578" mass="64508">MDKLREPSQNAIPSTAPRYILRGHKEPVHALQMFAQNLRLVSGDSDGYVIVWDMVTKRPVVSWQPHDGAILEVKAFQFDLETVVYTHGKDHQLCVWKYGAGEEELLNKTLPLDIARPGAPGNIPILVYSLPVNALNFCAFSLLFLEGLENPSSDDSRLFETESDMTDNPPEYSSGEGEEDPNLPRVASQAMESPFDQTNYFQHLEGAASNESHEDPHLPRVASQTMESPFEQTNYFQHLENAASEDPSLQRGADRPTKSFSEDSSDESEDIEEGESEPIAGSWLGNVETEEDTTDSETESEETTTTSQHQTVRDPAPPTLIAVPNTLDSGGIDIYCLPLTRRVSTIPSETQTGMLMAIEIFLSTAGELYAATGFEDGRIMLYVCRDDFKNLAAMQSCDWRWDKIYSHKSHKQPVLSIALSPAKDYFISSAADSFLVKHPIPTPSPTGSSLLGGVRYSPLLIEKTGHMGQQSLRIRSDNLIFATACWDRAFRVYRCQTLNRMSTYHWHREGCNAVAFAEIDDNPGHDIGPPPYEPNPAFSTNRPNTLGAMLQQRAEKVQKTHWLAVGTKRGQISLWEMY</sequence>
<gene>
    <name evidence="9" type="ORF">PHISCL_09461</name>
</gene>